<proteinExistence type="predicted"/>
<protein>
    <submittedName>
        <fullName evidence="1">Uncharacterized protein</fullName>
    </submittedName>
</protein>
<evidence type="ECO:0000313" key="1">
    <source>
        <dbReference type="EMBL" id="QBZ70765.1"/>
    </source>
</evidence>
<gene>
    <name evidence="1" type="ORF">pETSU_184</name>
</gene>
<dbReference type="Proteomes" id="UP000297195">
    <property type="component" value="Segment"/>
</dbReference>
<name>A0A4D6DWS9_9CAUD</name>
<sequence>MPSHQTQGYFVTITPFLILRIDMTHITSILTAIQNVCGQVIDVFFGQKLFYFLFTHFRALNDVGIF</sequence>
<keyword evidence="2" id="KW-1185">Reference proteome</keyword>
<reference evidence="1 2" key="1">
    <citation type="submission" date="2019-03" db="EMBL/GenBank/DDBJ databases">
        <authorList>
            <person name="Kim S.G."/>
            <person name="Park S.C."/>
        </authorList>
    </citation>
    <scope>NUCLEOTIDE SEQUENCE [LARGE SCALE GENOMIC DNA]</scope>
</reference>
<accession>A0A4D6DWS9</accession>
<evidence type="ECO:0000313" key="2">
    <source>
        <dbReference type="Proteomes" id="UP000297195"/>
    </source>
</evidence>
<dbReference type="EMBL" id="MK689364">
    <property type="protein sequence ID" value="QBZ70765.1"/>
    <property type="molecule type" value="Genomic_DNA"/>
</dbReference>
<organism evidence="1 2">
    <name type="scientific">Edwardsiella phage pEt-SU</name>
    <dbReference type="NCBI Taxonomy" id="2562142"/>
    <lineage>
        <taxon>Viruses</taxon>
        <taxon>Duplodnaviria</taxon>
        <taxon>Heunggongvirae</taxon>
        <taxon>Uroviricota</taxon>
        <taxon>Caudoviricetes</taxon>
        <taxon>Chimalliviridae</taxon>
        <taxon>Petsuvirus</taxon>
        <taxon>Petsuvirus pEtSU</taxon>
    </lineage>
</organism>